<dbReference type="CDD" id="cd00200">
    <property type="entry name" value="WD40"/>
    <property type="match status" value="1"/>
</dbReference>
<dbReference type="PROSITE" id="PS50082">
    <property type="entry name" value="WD_REPEATS_2"/>
    <property type="match status" value="3"/>
</dbReference>
<sequence>MNGYMACKISSFATNGLPTVRRADMVAKKRCLVATAGNDRTVRLWQSASPIPVLSMIGHLCPIETLRFSGDECSLASGSLSGIIKFWDLLCGSAYCSISDNGKTISCLANSSLCRNVWASGTTDGAARLWDTRLPAKAVLTFQEHTKSVGCLEFSPHGLWLFTGSDDCSVKIWDLRCKQSMTTFDQHLGPVQQLAFHPGELLLASASADKTVRFWDLETFECVGQSDCDTADIRSVAFHEKGLCLYSASSAGLRVLDWEPIAVYQNVAWQTLHRYWPLVRVVRCVGSSQQLFALCLQPDTSELCVLSIGMHLLAPLASKGDVLSQVYEEKVESLDAELPLNQPAFLRRSSTYDAGVECTRICRTHTFDDIASEQLNDELLAFRPSRSLQRTPPPTAEVADATGRTFSLEQGLDSHYANCQDHDPCEQKSGLSQLRSSSSCSLALDLGKARFVDRHKSSATTSRGLSHGNGRATLVGRKPKSIISSTHHEPTSTIGGGDSAGASSFCLGRSQGVPLARGMLNKKKKQTVATVMPVSSQDRDSPATPVQPQRKLVHEVSPLVRNQARRGVDASPVRNLADEFGRLGSTVESSSGVSPSLGTDSLAACHETDILKLVDKAGICITPVLSYRQKTLEMIAKLAASRGLKFGLQEVVRQNDESILVDVLNVLNQKPKVWTLDICTIILPHLQPLLRSKHDNYCRTAISTLLLILRGFSLMFVEYSKIHVSPGTNLATEERVEKCRKCCCCLANIRDEIAQIAKLSSTDTSGKPSDISMLSSMIDSLANSVASRSQDS</sequence>
<keyword evidence="5" id="KW-0206">Cytoskeleton</keyword>
<feature type="region of interest" description="Disordered" evidence="7">
    <location>
        <begin position="531"/>
        <end position="550"/>
    </location>
</feature>
<evidence type="ECO:0000256" key="7">
    <source>
        <dbReference type="SAM" id="MobiDB-lite"/>
    </source>
</evidence>
<proteinExistence type="predicted"/>
<evidence type="ECO:0000256" key="3">
    <source>
        <dbReference type="ARBA" id="ARBA00022574"/>
    </source>
</evidence>
<dbReference type="PROSITE" id="PS50294">
    <property type="entry name" value="WD_REPEATS_REGION"/>
    <property type="match status" value="3"/>
</dbReference>
<dbReference type="InterPro" id="IPR028021">
    <property type="entry name" value="Katanin_C-terminal"/>
</dbReference>
<name>A0A5S6Q9D9_TRIMR</name>
<dbReference type="InterPro" id="IPR020472">
    <property type="entry name" value="WD40_PAC1"/>
</dbReference>
<accession>A0A5S6Q9D9</accession>
<evidence type="ECO:0000313" key="9">
    <source>
        <dbReference type="Proteomes" id="UP000046395"/>
    </source>
</evidence>
<reference evidence="10" key="1">
    <citation type="submission" date="2019-12" db="UniProtKB">
        <authorList>
            <consortium name="WormBaseParasite"/>
        </authorList>
    </citation>
    <scope>IDENTIFICATION</scope>
</reference>
<dbReference type="GO" id="GO:0008017">
    <property type="term" value="F:microtubule binding"/>
    <property type="evidence" value="ECO:0007669"/>
    <property type="project" value="InterPro"/>
</dbReference>
<evidence type="ECO:0000256" key="6">
    <source>
        <dbReference type="PROSITE-ProRule" id="PRU00221"/>
    </source>
</evidence>
<organism evidence="9 10">
    <name type="scientific">Trichuris muris</name>
    <name type="common">Mouse whipworm</name>
    <dbReference type="NCBI Taxonomy" id="70415"/>
    <lineage>
        <taxon>Eukaryota</taxon>
        <taxon>Metazoa</taxon>
        <taxon>Ecdysozoa</taxon>
        <taxon>Nematoda</taxon>
        <taxon>Enoplea</taxon>
        <taxon>Dorylaimia</taxon>
        <taxon>Trichinellida</taxon>
        <taxon>Trichuridae</taxon>
        <taxon>Trichuris</taxon>
    </lineage>
</organism>
<dbReference type="InterPro" id="IPR036322">
    <property type="entry name" value="WD40_repeat_dom_sf"/>
</dbReference>
<dbReference type="Gene3D" id="2.130.10.10">
    <property type="entry name" value="YVTN repeat-like/Quinoprotein amine dehydrogenase"/>
    <property type="match status" value="2"/>
</dbReference>
<keyword evidence="3 6" id="KW-0853">WD repeat</keyword>
<evidence type="ECO:0000256" key="1">
    <source>
        <dbReference type="ARBA" id="ARBA00004245"/>
    </source>
</evidence>
<dbReference type="Proteomes" id="UP000046395">
    <property type="component" value="Unassembled WGS sequence"/>
</dbReference>
<dbReference type="GO" id="GO:0007019">
    <property type="term" value="P:microtubule depolymerization"/>
    <property type="evidence" value="ECO:0007669"/>
    <property type="project" value="TreeGrafter"/>
</dbReference>
<dbReference type="STRING" id="70415.A0A5S6Q9D9"/>
<dbReference type="InterPro" id="IPR019775">
    <property type="entry name" value="WD40_repeat_CS"/>
</dbReference>
<dbReference type="InterPro" id="IPR001680">
    <property type="entry name" value="WD40_rpt"/>
</dbReference>
<dbReference type="PANTHER" id="PTHR19845">
    <property type="entry name" value="KATANIN P80 SUBUNIT"/>
    <property type="match status" value="1"/>
</dbReference>
<evidence type="ECO:0000256" key="5">
    <source>
        <dbReference type="ARBA" id="ARBA00023212"/>
    </source>
</evidence>
<dbReference type="Pfam" id="PF13925">
    <property type="entry name" value="Katanin_con80"/>
    <property type="match status" value="1"/>
</dbReference>
<comment type="subcellular location">
    <subcellularLocation>
        <location evidence="1">Cytoplasm</location>
        <location evidence="1">Cytoskeleton</location>
    </subcellularLocation>
</comment>
<keyword evidence="2" id="KW-0963">Cytoplasm</keyword>
<dbReference type="WBParaSite" id="TMUE_1000003859.1">
    <property type="protein sequence ID" value="TMUE_1000003859.1"/>
    <property type="gene ID" value="WBGene00291091"/>
</dbReference>
<evidence type="ECO:0000259" key="8">
    <source>
        <dbReference type="Pfam" id="PF13925"/>
    </source>
</evidence>
<evidence type="ECO:0000256" key="2">
    <source>
        <dbReference type="ARBA" id="ARBA00022490"/>
    </source>
</evidence>
<evidence type="ECO:0000256" key="4">
    <source>
        <dbReference type="ARBA" id="ARBA00022737"/>
    </source>
</evidence>
<feature type="domain" description="Katanin p80 subunit C-terminal" evidence="8">
    <location>
        <begin position="623"/>
        <end position="760"/>
    </location>
</feature>
<dbReference type="SUPFAM" id="SSF50978">
    <property type="entry name" value="WD40 repeat-like"/>
    <property type="match status" value="1"/>
</dbReference>
<dbReference type="InterPro" id="IPR015943">
    <property type="entry name" value="WD40/YVTN_repeat-like_dom_sf"/>
</dbReference>
<feature type="repeat" description="WD" evidence="6">
    <location>
        <begin position="56"/>
        <end position="89"/>
    </location>
</feature>
<feature type="repeat" description="WD" evidence="6">
    <location>
        <begin position="142"/>
        <end position="183"/>
    </location>
</feature>
<dbReference type="SMART" id="SM00320">
    <property type="entry name" value="WD40"/>
    <property type="match status" value="6"/>
</dbReference>
<evidence type="ECO:0000313" key="10">
    <source>
        <dbReference type="WBParaSite" id="TMUE_1000003859.1"/>
    </source>
</evidence>
<dbReference type="AlphaFoldDB" id="A0A5S6Q9D9"/>
<dbReference type="GO" id="GO:0008352">
    <property type="term" value="C:katanin complex"/>
    <property type="evidence" value="ECO:0007669"/>
    <property type="project" value="TreeGrafter"/>
</dbReference>
<dbReference type="PRINTS" id="PR00320">
    <property type="entry name" value="GPROTEINBRPT"/>
</dbReference>
<dbReference type="PROSITE" id="PS00678">
    <property type="entry name" value="WD_REPEATS_1"/>
    <property type="match status" value="2"/>
</dbReference>
<dbReference type="Pfam" id="PF00400">
    <property type="entry name" value="WD40"/>
    <property type="match status" value="3"/>
</dbReference>
<protein>
    <submittedName>
        <fullName evidence="10">WD_REPEATS_REGION domain-containing protein</fullName>
    </submittedName>
</protein>
<keyword evidence="9" id="KW-1185">Reference proteome</keyword>
<dbReference type="PANTHER" id="PTHR19845:SF0">
    <property type="entry name" value="KATANIN P80 WD40 REPEAT-CONTAINING SUBUNIT B1"/>
    <property type="match status" value="1"/>
</dbReference>
<keyword evidence="4" id="KW-0677">Repeat</keyword>
<feature type="repeat" description="WD" evidence="6">
    <location>
        <begin position="184"/>
        <end position="225"/>
    </location>
</feature>